<dbReference type="Gene3D" id="3.30.420.510">
    <property type="match status" value="1"/>
</dbReference>
<name>A0A5E4D3T8_MARMO</name>
<dbReference type="EMBL" id="CABDUW010003212">
    <property type="protein sequence ID" value="VTJ88853.1"/>
    <property type="molecule type" value="Genomic_DNA"/>
</dbReference>
<evidence type="ECO:0000313" key="2">
    <source>
        <dbReference type="EMBL" id="KAF7482366.1"/>
    </source>
</evidence>
<dbReference type="AlphaFoldDB" id="A0A5E4D3T8"/>
<evidence type="ECO:0000313" key="5">
    <source>
        <dbReference type="Proteomes" id="UP000335636"/>
    </source>
</evidence>
<organism evidence="3 5">
    <name type="scientific">Marmota monax</name>
    <name type="common">Woodchuck</name>
    <dbReference type="NCBI Taxonomy" id="9995"/>
    <lineage>
        <taxon>Eukaryota</taxon>
        <taxon>Metazoa</taxon>
        <taxon>Chordata</taxon>
        <taxon>Craniata</taxon>
        <taxon>Vertebrata</taxon>
        <taxon>Euteleostomi</taxon>
        <taxon>Mammalia</taxon>
        <taxon>Eutheria</taxon>
        <taxon>Euarchontoglires</taxon>
        <taxon>Glires</taxon>
        <taxon>Rodentia</taxon>
        <taxon>Sciuromorpha</taxon>
        <taxon>Sciuridae</taxon>
        <taxon>Xerinae</taxon>
        <taxon>Marmotini</taxon>
        <taxon>Marmota</taxon>
    </lineage>
</organism>
<feature type="region of interest" description="Disordered" evidence="1">
    <location>
        <begin position="1"/>
        <end position="24"/>
    </location>
</feature>
<dbReference type="SUPFAM" id="SSF53067">
    <property type="entry name" value="Actin-like ATPase domain"/>
    <property type="match status" value="1"/>
</dbReference>
<evidence type="ECO:0000313" key="4">
    <source>
        <dbReference type="EMBL" id="VTJ92311.1"/>
    </source>
</evidence>
<protein>
    <submittedName>
        <fullName evidence="3">Uncharacterized protein</fullName>
    </submittedName>
</protein>
<proteinExistence type="predicted"/>
<dbReference type="EMBL" id="WJEC01000598">
    <property type="protein sequence ID" value="KAF7482366.1"/>
    <property type="molecule type" value="Genomic_DNA"/>
</dbReference>
<dbReference type="Proteomes" id="UP000335636">
    <property type="component" value="Unassembled WGS sequence"/>
</dbReference>
<dbReference type="Proteomes" id="UP000662637">
    <property type="component" value="Unassembled WGS sequence"/>
</dbReference>
<evidence type="ECO:0000313" key="3">
    <source>
        <dbReference type="EMBL" id="VTJ88853.1"/>
    </source>
</evidence>
<gene>
    <name evidence="2" type="ORF">GHT09_006276</name>
    <name evidence="4" type="ORF">MONAX_5E008438</name>
    <name evidence="3" type="ORF">MONAX_5E037580</name>
</gene>
<dbReference type="InterPro" id="IPR043129">
    <property type="entry name" value="ATPase_NBD"/>
</dbReference>
<sequence>MGAGQLGATLERHGRAAATSSSWAGEPAPLRLRRTAVGATVAPSEQRFSACCPGLGGWCAVGWAQLLQRPCLGLPPPVESLRKKQPLFPWFGLEIGGTQVKLVYFEPKDITAEEEEEEVESLQSIRKYLNSNVAYGSRGIRDVHLELKALTLCGCKDR</sequence>
<accession>A0A5E4D3T8</accession>
<reference evidence="3 5" key="1">
    <citation type="submission" date="2019-04" db="EMBL/GenBank/DDBJ databases">
        <authorList>
            <person name="Alioto T."/>
            <person name="Alioto T."/>
        </authorList>
    </citation>
    <scope>NUCLEOTIDE SEQUENCE [LARGE SCALE GENOMIC DNA]</scope>
</reference>
<evidence type="ECO:0000256" key="1">
    <source>
        <dbReference type="SAM" id="MobiDB-lite"/>
    </source>
</evidence>
<keyword evidence="5" id="KW-1185">Reference proteome</keyword>
<reference evidence="2" key="2">
    <citation type="submission" date="2020-08" db="EMBL/GenBank/DDBJ databases">
        <authorList>
            <person name="Shumante A."/>
            <person name="Zimin A.V."/>
            <person name="Puiu D."/>
            <person name="Salzberg S.L."/>
        </authorList>
    </citation>
    <scope>NUCLEOTIDE SEQUENCE</scope>
    <source>
        <strain evidence="2">WC2-LM</strain>
        <tissue evidence="2">Liver</tissue>
    </source>
</reference>
<dbReference type="EMBL" id="CABDUW010016679">
    <property type="protein sequence ID" value="VTJ92311.1"/>
    <property type="molecule type" value="Genomic_DNA"/>
</dbReference>